<protein>
    <submittedName>
        <fullName evidence="2">Uncharacterized protein DUF559</fullName>
    </submittedName>
</protein>
<accession>A0ABY2C3A6</accession>
<dbReference type="SUPFAM" id="SSF52980">
    <property type="entry name" value="Restriction endonuclease-like"/>
    <property type="match status" value="1"/>
</dbReference>
<evidence type="ECO:0000313" key="2">
    <source>
        <dbReference type="EMBL" id="TCP04887.1"/>
    </source>
</evidence>
<dbReference type="Pfam" id="PF04480">
    <property type="entry name" value="DUF559"/>
    <property type="match status" value="1"/>
</dbReference>
<evidence type="ECO:0000259" key="1">
    <source>
        <dbReference type="Pfam" id="PF04480"/>
    </source>
</evidence>
<evidence type="ECO:0000313" key="3">
    <source>
        <dbReference type="Proteomes" id="UP000294721"/>
    </source>
</evidence>
<dbReference type="PANTHER" id="PTHR38590">
    <property type="entry name" value="BLL0828 PROTEIN"/>
    <property type="match status" value="1"/>
</dbReference>
<dbReference type="EMBL" id="SLXE01000017">
    <property type="protein sequence ID" value="TCP04887.1"/>
    <property type="molecule type" value="Genomic_DNA"/>
</dbReference>
<dbReference type="Proteomes" id="UP000294721">
    <property type="component" value="Unassembled WGS sequence"/>
</dbReference>
<feature type="domain" description="DUF559" evidence="1">
    <location>
        <begin position="2"/>
        <end position="67"/>
    </location>
</feature>
<dbReference type="InterPro" id="IPR047216">
    <property type="entry name" value="Endonuclease_DUF559_bact"/>
</dbReference>
<dbReference type="Gene3D" id="3.40.960.10">
    <property type="entry name" value="VSR Endonuclease"/>
    <property type="match status" value="1"/>
</dbReference>
<reference evidence="2 3" key="1">
    <citation type="submission" date="2019-03" db="EMBL/GenBank/DDBJ databases">
        <title>Genomic Encyclopedia of Type Strains, Phase IV (KMG-IV): sequencing the most valuable type-strain genomes for metagenomic binning, comparative biology and taxonomic classification.</title>
        <authorList>
            <person name="Goeker M."/>
        </authorList>
    </citation>
    <scope>NUCLEOTIDE SEQUENCE [LARGE SCALE GENOMIC DNA]</scope>
    <source>
        <strain evidence="2 3">DSM 17474</strain>
    </source>
</reference>
<keyword evidence="3" id="KW-1185">Reference proteome</keyword>
<dbReference type="PANTHER" id="PTHR38590:SF1">
    <property type="entry name" value="BLL0828 PROTEIN"/>
    <property type="match status" value="1"/>
</dbReference>
<organism evidence="2 3">
    <name type="scientific">Uruburuella suis</name>
    <dbReference type="NCBI Taxonomy" id="252130"/>
    <lineage>
        <taxon>Bacteria</taxon>
        <taxon>Pseudomonadati</taxon>
        <taxon>Pseudomonadota</taxon>
        <taxon>Betaproteobacteria</taxon>
        <taxon>Neisseriales</taxon>
        <taxon>Neisseriaceae</taxon>
        <taxon>Uruburuella</taxon>
    </lineage>
</organism>
<dbReference type="InterPro" id="IPR007569">
    <property type="entry name" value="DUF559"/>
</dbReference>
<proteinExistence type="predicted"/>
<dbReference type="InterPro" id="IPR011335">
    <property type="entry name" value="Restrct_endonuc-II-like"/>
</dbReference>
<name>A0ABY2C3A6_9NEIS</name>
<comment type="caution">
    <text evidence="2">The sequence shown here is derived from an EMBL/GenBank/DDBJ whole genome shotgun (WGS) entry which is preliminary data.</text>
</comment>
<dbReference type="CDD" id="cd01038">
    <property type="entry name" value="Endonuclease_DUF559"/>
    <property type="match status" value="1"/>
</dbReference>
<sequence>MPIGRYIADFVCEERRLIVEADGGQHAEQCAYDAGRSRDLQQSGYTVLRFWNHEILQETEAVLARILLTPDSLPVVRGR</sequence>
<gene>
    <name evidence="2" type="ORF">EV680_11727</name>
</gene>